<evidence type="ECO:0000313" key="1">
    <source>
        <dbReference type="EMBL" id="KAJ8704998.1"/>
    </source>
</evidence>
<evidence type="ECO:0000313" key="2">
    <source>
        <dbReference type="Proteomes" id="UP001231649"/>
    </source>
</evidence>
<proteinExistence type="predicted"/>
<accession>A0ACC2PZY1</accession>
<comment type="caution">
    <text evidence="1">The sequence shown here is derived from an EMBL/GenBank/DDBJ whole genome shotgun (WGS) entry which is preliminary data.</text>
</comment>
<protein>
    <submittedName>
        <fullName evidence="1">Uncharacterized protein</fullName>
    </submittedName>
</protein>
<keyword evidence="2" id="KW-1185">Reference proteome</keyword>
<dbReference type="Proteomes" id="UP001231649">
    <property type="component" value="Chromosome 30"/>
</dbReference>
<gene>
    <name evidence="1" type="ORF">PYW08_012318</name>
</gene>
<dbReference type="EMBL" id="CM056806">
    <property type="protein sequence ID" value="KAJ8704998.1"/>
    <property type="molecule type" value="Genomic_DNA"/>
</dbReference>
<sequence>MEKLLMCRICLVENVRMFVVANKNLQEIYETLTHVPLVTEDSRPIHACYFCFSKLKQCCQFKMKCLEAEELFAQMLSCEQRPLRRRINSEFVGGLVKTSIENISIIDDGQAICRNIEVEVPLVTSVPIAPEFSEKPYEFIEVKVEHDSDDPVQDDVPEQLSRSDSDDDVPLLRIKTEVEEVEQEAPRPPVSPDKRAASDRIRAPAAKKPKLDKRRSKLEDTIPAERTKTKQQGLKVQTAPRLTIRPHKKRKNDLEEPFTNTKPTVDDRIENPIDTSCNSSDKDVLKCNTTNVKSIDNVNINKQDPLSTKEKPFKCDLCNRRYTVKSHLTCHIRSHTGERPYECDTCHRCFINKSHLKCHILTHTGIAKPFKCDVCQRRFSLKNNLRTHLMVHTGEKPYKCHICKRGFTQKIHLRSHIPIHTGEKPFKCDMCDRSFSLKHSVKRHIEIMHTDTRKPKYKRAKRAKRAKK</sequence>
<name>A0ACC2PZY1_9NEOP</name>
<organism evidence="1 2">
    <name type="scientific">Mythimna loreyi</name>
    <dbReference type="NCBI Taxonomy" id="667449"/>
    <lineage>
        <taxon>Eukaryota</taxon>
        <taxon>Metazoa</taxon>
        <taxon>Ecdysozoa</taxon>
        <taxon>Arthropoda</taxon>
        <taxon>Hexapoda</taxon>
        <taxon>Insecta</taxon>
        <taxon>Pterygota</taxon>
        <taxon>Neoptera</taxon>
        <taxon>Endopterygota</taxon>
        <taxon>Lepidoptera</taxon>
        <taxon>Glossata</taxon>
        <taxon>Ditrysia</taxon>
        <taxon>Noctuoidea</taxon>
        <taxon>Noctuidae</taxon>
        <taxon>Noctuinae</taxon>
        <taxon>Hadenini</taxon>
        <taxon>Mythimna</taxon>
    </lineage>
</organism>
<reference evidence="1" key="1">
    <citation type="submission" date="2023-03" db="EMBL/GenBank/DDBJ databases">
        <title>Chromosome-level genomes of two armyworms, Mythimna separata and Mythimna loreyi, provide insights into the biosynthesis and reception of sex pheromones.</title>
        <authorList>
            <person name="Zhao H."/>
        </authorList>
    </citation>
    <scope>NUCLEOTIDE SEQUENCE</scope>
    <source>
        <strain evidence="1">BeijingLab</strain>
    </source>
</reference>